<evidence type="ECO:0000256" key="7">
    <source>
        <dbReference type="SAM" id="SignalP"/>
    </source>
</evidence>
<keyword evidence="3" id="KW-0964">Secreted</keyword>
<dbReference type="GeneID" id="34614558"/>
<evidence type="ECO:0000256" key="3">
    <source>
        <dbReference type="ARBA" id="ARBA00022525"/>
    </source>
</evidence>
<keyword evidence="5" id="KW-0325">Glycoprotein</keyword>
<proteinExistence type="predicted"/>
<sequence length="400" mass="40791">MSAIKYILPVLAAGRLALAVSCNDTVTISSQSDADDYASCTTIRADVTLSESISGDISLSGIEQITGSLSCTGASNLTSLTAASLNTIGDKFTLNGLTTLSALTMADLTSVGSIDWEALPNLQTLSFTAGVSTADSVIITNTGLTTLDGISLETVGEFSITDNTALTTVNVNELKNATSLINFAGNDNSLEVDFPNLGTGTNMTFRNVSSVLVPSLTTLSGELGFWGNTFKKFSAPNLTTTGDLVFDDNPDLTNISMPVLTTVNGGFEIIVNDKLSVISFPDLETVTGAVDFSGEFDTVSLPSLKEVKGGFNVQSTGNFTCSAFKSLRAAGAIKGTYTCKANAADPTTSDGSSGTGSSSNTTSTSSASATSSGAAVANLVANVPAMGAAAVFGALMQFAL</sequence>
<evidence type="ECO:0000256" key="5">
    <source>
        <dbReference type="ARBA" id="ARBA00023180"/>
    </source>
</evidence>
<evidence type="ECO:0000256" key="6">
    <source>
        <dbReference type="SAM" id="MobiDB-lite"/>
    </source>
</evidence>
<dbReference type="SUPFAM" id="SSF52058">
    <property type="entry name" value="L domain-like"/>
    <property type="match status" value="2"/>
</dbReference>
<dbReference type="InterPro" id="IPR036941">
    <property type="entry name" value="Rcpt_L-dom_sf"/>
</dbReference>
<keyword evidence="4 7" id="KW-0732">Signal</keyword>
<feature type="chain" id="PRO_5012499338" description="Receptor L-domain domain-containing protein" evidence="7">
    <location>
        <begin position="20"/>
        <end position="400"/>
    </location>
</feature>
<dbReference type="InterPro" id="IPR051648">
    <property type="entry name" value="CWI-Assembly_Regulator"/>
</dbReference>
<keyword evidence="9" id="KW-1185">Reference proteome</keyword>
<dbReference type="RefSeq" id="XP_022579265.1">
    <property type="nucleotide sequence ID" value="XM_022728094.1"/>
</dbReference>
<evidence type="ECO:0008006" key="10">
    <source>
        <dbReference type="Google" id="ProtNLM"/>
    </source>
</evidence>
<dbReference type="Gene3D" id="3.80.20.20">
    <property type="entry name" value="Receptor L-domain"/>
    <property type="match status" value="1"/>
</dbReference>
<comment type="subcellular location">
    <subcellularLocation>
        <location evidence="1">Secreted</location>
        <location evidence="1">Cell wall</location>
    </subcellularLocation>
</comment>
<feature type="region of interest" description="Disordered" evidence="6">
    <location>
        <begin position="344"/>
        <end position="367"/>
    </location>
</feature>
<evidence type="ECO:0000256" key="1">
    <source>
        <dbReference type="ARBA" id="ARBA00004191"/>
    </source>
</evidence>
<dbReference type="PANTHER" id="PTHR31018:SF3">
    <property type="entry name" value="RECEPTOR PROTEIN-TYROSINE KINASE"/>
    <property type="match status" value="1"/>
</dbReference>
<dbReference type="Pfam" id="PF12454">
    <property type="entry name" value="Ecm33"/>
    <property type="match status" value="1"/>
</dbReference>
<reference evidence="9" key="1">
    <citation type="journal article" date="2017" name="Genome Biol.">
        <title>Comparative genomics reveals high biological diversity and specific adaptations in the industrially and medically important fungal genus Aspergillus.</title>
        <authorList>
            <person name="de Vries R.P."/>
            <person name="Riley R."/>
            <person name="Wiebenga A."/>
            <person name="Aguilar-Osorio G."/>
            <person name="Amillis S."/>
            <person name="Uchima C.A."/>
            <person name="Anderluh G."/>
            <person name="Asadollahi M."/>
            <person name="Askin M."/>
            <person name="Barry K."/>
            <person name="Battaglia E."/>
            <person name="Bayram O."/>
            <person name="Benocci T."/>
            <person name="Braus-Stromeyer S.A."/>
            <person name="Caldana C."/>
            <person name="Canovas D."/>
            <person name="Cerqueira G.C."/>
            <person name="Chen F."/>
            <person name="Chen W."/>
            <person name="Choi C."/>
            <person name="Clum A."/>
            <person name="Dos Santos R.A."/>
            <person name="Damasio A.R."/>
            <person name="Diallinas G."/>
            <person name="Emri T."/>
            <person name="Fekete E."/>
            <person name="Flipphi M."/>
            <person name="Freyberg S."/>
            <person name="Gallo A."/>
            <person name="Gournas C."/>
            <person name="Habgood R."/>
            <person name="Hainaut M."/>
            <person name="Harispe M.L."/>
            <person name="Henrissat B."/>
            <person name="Hilden K.S."/>
            <person name="Hope R."/>
            <person name="Hossain A."/>
            <person name="Karabika E."/>
            <person name="Karaffa L."/>
            <person name="Karanyi Z."/>
            <person name="Krasevec N."/>
            <person name="Kuo A."/>
            <person name="Kusch H."/>
            <person name="LaButti K."/>
            <person name="Lagendijk E.L."/>
            <person name="Lapidus A."/>
            <person name="Levasseur A."/>
            <person name="Lindquist E."/>
            <person name="Lipzen A."/>
            <person name="Logrieco A.F."/>
            <person name="MacCabe A."/>
            <person name="Maekelae M.R."/>
            <person name="Malavazi I."/>
            <person name="Melin P."/>
            <person name="Meyer V."/>
            <person name="Mielnichuk N."/>
            <person name="Miskei M."/>
            <person name="Molnar A.P."/>
            <person name="Mule G."/>
            <person name="Ngan C.Y."/>
            <person name="Orejas M."/>
            <person name="Orosz E."/>
            <person name="Ouedraogo J.P."/>
            <person name="Overkamp K.M."/>
            <person name="Park H.-S."/>
            <person name="Perrone G."/>
            <person name="Piumi F."/>
            <person name="Punt P.J."/>
            <person name="Ram A.F."/>
            <person name="Ramon A."/>
            <person name="Rauscher S."/>
            <person name="Record E."/>
            <person name="Riano-Pachon D.M."/>
            <person name="Robert V."/>
            <person name="Roehrig J."/>
            <person name="Ruller R."/>
            <person name="Salamov A."/>
            <person name="Salih N.S."/>
            <person name="Samson R.A."/>
            <person name="Sandor E."/>
            <person name="Sanguinetti M."/>
            <person name="Schuetze T."/>
            <person name="Sepcic K."/>
            <person name="Shelest E."/>
            <person name="Sherlock G."/>
            <person name="Sophianopoulou V."/>
            <person name="Squina F.M."/>
            <person name="Sun H."/>
            <person name="Susca A."/>
            <person name="Todd R.B."/>
            <person name="Tsang A."/>
            <person name="Unkles S.E."/>
            <person name="van de Wiele N."/>
            <person name="van Rossen-Uffink D."/>
            <person name="Oliveira J.V."/>
            <person name="Vesth T.C."/>
            <person name="Visser J."/>
            <person name="Yu J.-H."/>
            <person name="Zhou M."/>
            <person name="Andersen M.R."/>
            <person name="Archer D.B."/>
            <person name="Baker S.E."/>
            <person name="Benoit I."/>
            <person name="Brakhage A.A."/>
            <person name="Braus G.H."/>
            <person name="Fischer R."/>
            <person name="Frisvad J.C."/>
            <person name="Goldman G.H."/>
            <person name="Houbraken J."/>
            <person name="Oakley B."/>
            <person name="Pocsi I."/>
            <person name="Scazzocchio C."/>
            <person name="Seiboth B."/>
            <person name="vanKuyk P.A."/>
            <person name="Wortman J."/>
            <person name="Dyer P.S."/>
            <person name="Grigoriev I.V."/>
        </authorList>
    </citation>
    <scope>NUCLEOTIDE SEQUENCE [LARGE SCALE GENOMIC DNA]</scope>
    <source>
        <strain evidence="9">CBS 506.65</strain>
    </source>
</reference>
<dbReference type="GO" id="GO:0005886">
    <property type="term" value="C:plasma membrane"/>
    <property type="evidence" value="ECO:0007669"/>
    <property type="project" value="TreeGrafter"/>
</dbReference>
<dbReference type="STRING" id="1073090.A0A1L9SC26"/>
<evidence type="ECO:0000256" key="4">
    <source>
        <dbReference type="ARBA" id="ARBA00022729"/>
    </source>
</evidence>
<dbReference type="VEuPathDB" id="FungiDB:ASPZODRAFT_27392"/>
<feature type="compositionally biased region" description="Low complexity" evidence="6">
    <location>
        <begin position="347"/>
        <end position="367"/>
    </location>
</feature>
<accession>A0A1L9SC26</accession>
<evidence type="ECO:0000313" key="9">
    <source>
        <dbReference type="Proteomes" id="UP000184188"/>
    </source>
</evidence>
<feature type="signal peptide" evidence="7">
    <location>
        <begin position="1"/>
        <end position="19"/>
    </location>
</feature>
<keyword evidence="2" id="KW-0134">Cell wall</keyword>
<dbReference type="EMBL" id="KV878347">
    <property type="protein sequence ID" value="OJJ44755.1"/>
    <property type="molecule type" value="Genomic_DNA"/>
</dbReference>
<gene>
    <name evidence="8" type="ORF">ASPZODRAFT_27392</name>
</gene>
<evidence type="ECO:0000313" key="8">
    <source>
        <dbReference type="EMBL" id="OJJ44755.1"/>
    </source>
</evidence>
<dbReference type="GO" id="GO:0009986">
    <property type="term" value="C:cell surface"/>
    <property type="evidence" value="ECO:0007669"/>
    <property type="project" value="TreeGrafter"/>
</dbReference>
<dbReference type="AlphaFoldDB" id="A0A1L9SC26"/>
<dbReference type="Proteomes" id="UP000184188">
    <property type="component" value="Unassembled WGS sequence"/>
</dbReference>
<dbReference type="OrthoDB" id="536881at2759"/>
<dbReference type="PANTHER" id="PTHR31018">
    <property type="entry name" value="SPORULATION-SPECIFIC PROTEIN-RELATED"/>
    <property type="match status" value="1"/>
</dbReference>
<organism evidence="8 9">
    <name type="scientific">Penicilliopsis zonata CBS 506.65</name>
    <dbReference type="NCBI Taxonomy" id="1073090"/>
    <lineage>
        <taxon>Eukaryota</taxon>
        <taxon>Fungi</taxon>
        <taxon>Dikarya</taxon>
        <taxon>Ascomycota</taxon>
        <taxon>Pezizomycotina</taxon>
        <taxon>Eurotiomycetes</taxon>
        <taxon>Eurotiomycetidae</taxon>
        <taxon>Eurotiales</taxon>
        <taxon>Aspergillaceae</taxon>
        <taxon>Penicilliopsis</taxon>
    </lineage>
</organism>
<protein>
    <recommendedName>
        <fullName evidence="10">Receptor L-domain domain-containing protein</fullName>
    </recommendedName>
</protein>
<name>A0A1L9SC26_9EURO</name>
<evidence type="ECO:0000256" key="2">
    <source>
        <dbReference type="ARBA" id="ARBA00022512"/>
    </source>
</evidence>
<dbReference type="GO" id="GO:0031505">
    <property type="term" value="P:fungal-type cell wall organization"/>
    <property type="evidence" value="ECO:0007669"/>
    <property type="project" value="TreeGrafter"/>
</dbReference>
<dbReference type="GO" id="GO:0009277">
    <property type="term" value="C:fungal-type cell wall"/>
    <property type="evidence" value="ECO:0007669"/>
    <property type="project" value="TreeGrafter"/>
</dbReference>